<keyword evidence="13" id="KW-1185">Reference proteome</keyword>
<dbReference type="PRINTS" id="PR01182">
    <property type="entry name" value="ORNDCRBXLASE"/>
</dbReference>
<evidence type="ECO:0000256" key="1">
    <source>
        <dbReference type="ARBA" id="ARBA00001933"/>
    </source>
</evidence>
<dbReference type="InterPro" id="IPR029066">
    <property type="entry name" value="PLP-binding_barrel"/>
</dbReference>
<dbReference type="InterPro" id="IPR009006">
    <property type="entry name" value="Ala_racemase/Decarboxylase_C"/>
</dbReference>
<comment type="pathway">
    <text evidence="5">Amine and polyamine biosynthesis; putrescine biosynthesis via L-ornithine pathway; putrescine from L-ornithine: step 1/1.</text>
</comment>
<dbReference type="Proteomes" id="UP000008810">
    <property type="component" value="Chromosome 4"/>
</dbReference>
<reference evidence="11 12" key="1">
    <citation type="journal article" date="2010" name="Nature">
        <title>Genome sequencing and analysis of the model grass Brachypodium distachyon.</title>
        <authorList>
            <consortium name="International Brachypodium Initiative"/>
        </authorList>
    </citation>
    <scope>NUCLEOTIDE SEQUENCE [LARGE SCALE GENOMIC DNA]</scope>
    <source>
        <strain evidence="11 12">Bd21</strain>
    </source>
</reference>
<dbReference type="KEGG" id="bdi:100843717"/>
<evidence type="ECO:0000313" key="11">
    <source>
        <dbReference type="EMBL" id="KQJ91290.1"/>
    </source>
</evidence>
<reference evidence="11" key="2">
    <citation type="submission" date="2017-06" db="EMBL/GenBank/DDBJ databases">
        <title>WGS assembly of Brachypodium distachyon.</title>
        <authorList>
            <consortium name="The International Brachypodium Initiative"/>
            <person name="Lucas S."/>
            <person name="Harmon-Smith M."/>
            <person name="Lail K."/>
            <person name="Tice H."/>
            <person name="Grimwood J."/>
            <person name="Bruce D."/>
            <person name="Barry K."/>
            <person name="Shu S."/>
            <person name="Lindquist E."/>
            <person name="Wang M."/>
            <person name="Pitluck S."/>
            <person name="Vogel J.P."/>
            <person name="Garvin D.F."/>
            <person name="Mockler T.C."/>
            <person name="Schmutz J."/>
            <person name="Rokhsar D."/>
            <person name="Bevan M.W."/>
        </authorList>
    </citation>
    <scope>NUCLEOTIDE SEQUENCE</scope>
    <source>
        <strain evidence="11">Bd21</strain>
    </source>
</reference>
<comment type="similarity">
    <text evidence="2">Belongs to the Orn/Lys/Arg decarboxylase class-II family.</text>
</comment>
<evidence type="ECO:0000259" key="10">
    <source>
        <dbReference type="Pfam" id="PF02784"/>
    </source>
</evidence>
<dbReference type="GeneID" id="100843717"/>
<evidence type="ECO:0000313" key="12">
    <source>
        <dbReference type="EnsemblPlants" id="KQJ91290"/>
    </source>
</evidence>
<dbReference type="GO" id="GO:0033387">
    <property type="term" value="P:putrescine biosynthetic process from arginine, via ornithine"/>
    <property type="evidence" value="ECO:0000318"/>
    <property type="project" value="GO_Central"/>
</dbReference>
<keyword evidence="3 9" id="KW-0663">Pyridoxal phosphate</keyword>
<comment type="subunit">
    <text evidence="7">Homodimer. Only the dimer is catalytically active, as the active sites are constructed of residues from both monomers.</text>
</comment>
<dbReference type="STRING" id="15368.I1ISF0"/>
<dbReference type="GO" id="GO:0005737">
    <property type="term" value="C:cytoplasm"/>
    <property type="evidence" value="ECO:0000318"/>
    <property type="project" value="GO_Central"/>
</dbReference>
<dbReference type="OMA" id="CVSKTEI"/>
<evidence type="ECO:0000256" key="3">
    <source>
        <dbReference type="ARBA" id="ARBA00022898"/>
    </source>
</evidence>
<evidence type="ECO:0000256" key="8">
    <source>
        <dbReference type="ARBA" id="ARBA00049127"/>
    </source>
</evidence>
<feature type="modified residue" description="N6-(pyridoxal phosphate)lysine" evidence="9">
    <location>
        <position position="83"/>
    </location>
</feature>
<dbReference type="PROSITE" id="PS00878">
    <property type="entry name" value="ODR_DC_2_1"/>
    <property type="match status" value="1"/>
</dbReference>
<dbReference type="PRINTS" id="PR01179">
    <property type="entry name" value="ODADCRBXLASE"/>
</dbReference>
<comment type="cofactor">
    <cofactor evidence="1 9">
        <name>pyridoxal 5'-phosphate</name>
        <dbReference type="ChEBI" id="CHEBI:597326"/>
    </cofactor>
</comment>
<dbReference type="InterPro" id="IPR000183">
    <property type="entry name" value="Orn/DAP/Arg_de-COase"/>
</dbReference>
<evidence type="ECO:0000256" key="6">
    <source>
        <dbReference type="ARBA" id="ARBA00034138"/>
    </source>
</evidence>
<evidence type="ECO:0000256" key="2">
    <source>
        <dbReference type="ARBA" id="ARBA00008872"/>
    </source>
</evidence>
<gene>
    <name evidence="12" type="primary">LOC100843717</name>
    <name evidence="11" type="ORF">BRADI_4g36870v3</name>
</gene>
<dbReference type="eggNOG" id="KOG0622">
    <property type="taxonomic scope" value="Eukaryota"/>
</dbReference>
<dbReference type="InterPro" id="IPR022653">
    <property type="entry name" value="De-COase2_pyr-phos_BS"/>
</dbReference>
<comment type="catalytic activity">
    <reaction evidence="8">
        <text>L-ornithine + H(+) = putrescine + CO2</text>
        <dbReference type="Rhea" id="RHEA:22964"/>
        <dbReference type="ChEBI" id="CHEBI:15378"/>
        <dbReference type="ChEBI" id="CHEBI:16526"/>
        <dbReference type="ChEBI" id="CHEBI:46911"/>
        <dbReference type="ChEBI" id="CHEBI:326268"/>
        <dbReference type="EC" id="4.1.1.17"/>
    </reaction>
</comment>
<dbReference type="EMBL" id="CM000883">
    <property type="protein sequence ID" value="KQJ91290.1"/>
    <property type="molecule type" value="Genomic_DNA"/>
</dbReference>
<dbReference type="PANTHER" id="PTHR11482">
    <property type="entry name" value="ARGININE/DIAMINOPIMELATE/ORNITHINE DECARBOXYLASE"/>
    <property type="match status" value="1"/>
</dbReference>
<dbReference type="PANTHER" id="PTHR11482:SF62">
    <property type="entry name" value="ORNITHINE DECARBOXYLASE"/>
    <property type="match status" value="1"/>
</dbReference>
<organism evidence="11">
    <name type="scientific">Brachypodium distachyon</name>
    <name type="common">Purple false brome</name>
    <name type="synonym">Trachynia distachya</name>
    <dbReference type="NCBI Taxonomy" id="15368"/>
    <lineage>
        <taxon>Eukaryota</taxon>
        <taxon>Viridiplantae</taxon>
        <taxon>Streptophyta</taxon>
        <taxon>Embryophyta</taxon>
        <taxon>Tracheophyta</taxon>
        <taxon>Spermatophyta</taxon>
        <taxon>Magnoliopsida</taxon>
        <taxon>Liliopsida</taxon>
        <taxon>Poales</taxon>
        <taxon>Poaceae</taxon>
        <taxon>BOP clade</taxon>
        <taxon>Pooideae</taxon>
        <taxon>Stipodae</taxon>
        <taxon>Brachypodieae</taxon>
        <taxon>Brachypodium</taxon>
    </lineage>
</organism>
<protein>
    <recommendedName>
        <fullName evidence="6">ornithine decarboxylase</fullName>
        <ecNumber evidence="6">4.1.1.17</ecNumber>
    </recommendedName>
</protein>
<dbReference type="Gene3D" id="3.20.20.10">
    <property type="entry name" value="Alanine racemase"/>
    <property type="match status" value="1"/>
</dbReference>
<evidence type="ECO:0000313" key="13">
    <source>
        <dbReference type="Proteomes" id="UP000008810"/>
    </source>
</evidence>
<dbReference type="AlphaFoldDB" id="I1ISF0"/>
<feature type="domain" description="Orn/DAP/Arg decarboxylase 2 N-terminal" evidence="10">
    <location>
        <begin position="60"/>
        <end position="292"/>
    </location>
</feature>
<keyword evidence="4" id="KW-0456">Lyase</keyword>
<accession>I1ISF0</accession>
<dbReference type="Gene3D" id="2.40.37.10">
    <property type="entry name" value="Lyase, Ornithine Decarboxylase, Chain A, domain 1"/>
    <property type="match status" value="1"/>
</dbReference>
<evidence type="ECO:0000256" key="7">
    <source>
        <dbReference type="ARBA" id="ARBA00046672"/>
    </source>
</evidence>
<dbReference type="RefSeq" id="XP_003578562.1">
    <property type="nucleotide sequence ID" value="XM_003578514.4"/>
</dbReference>
<dbReference type="UniPathway" id="UPA00535">
    <property type="reaction ID" value="UER00288"/>
</dbReference>
<dbReference type="Pfam" id="PF02784">
    <property type="entry name" value="Orn_Arg_deC_N"/>
    <property type="match status" value="1"/>
</dbReference>
<evidence type="ECO:0000256" key="4">
    <source>
        <dbReference type="ARBA" id="ARBA00023239"/>
    </source>
</evidence>
<sequence>MVGSSGPMQAVLTAPGVKDRKVHAFKRDALKDKDAVAALMHSIAAPAGTARSAFFVLDLARLVDLYSAWRRALPDVRPYYAVKCNPEPAMLGALAALGAGFDCASRAEIEAVLAHGVEPGSIVYANPCKPEAHLEYAASVGVNLTTYDTEEEVAKVKRCHPDCELLLRIKGPDNDEAKIDLGTKYGAHAEEVVPLLRAAQRAGLTVAGVSFHVGACTSRTDVYHDAIRASRAAFDAAAALGMPPMRVLDIGGGFMADASFGRAAAAIKDALAQHFGELLPCVEVIGEPGQYFGETVFTLAARVIGKRARGEARQYWIDDGLYGSLSCALMGDYVPRPRPLLAAPRPGGEKTYASTVFGPTCDSRDKVVSGYQLPEMSVGDWLVFDGIGAYAASSGSNFNGFLMSDIKTYLAYST</sequence>
<dbReference type="GO" id="GO:0004586">
    <property type="term" value="F:ornithine decarboxylase activity"/>
    <property type="evidence" value="ECO:0000318"/>
    <property type="project" value="GO_Central"/>
</dbReference>
<dbReference type="EnsemblPlants" id="KQJ91290">
    <property type="protein sequence ID" value="KQJ91290"/>
    <property type="gene ID" value="BRADI_4g36870v3"/>
</dbReference>
<feature type="active site" description="Proton donor" evidence="9">
    <location>
        <position position="361"/>
    </location>
</feature>
<dbReference type="FunFam" id="3.20.20.10:FF:000005">
    <property type="entry name" value="Ornithine decarboxylase"/>
    <property type="match status" value="1"/>
</dbReference>
<dbReference type="HOGENOM" id="CLU_026444_1_0_1"/>
<dbReference type="SUPFAM" id="SSF51419">
    <property type="entry name" value="PLP-binding barrel"/>
    <property type="match status" value="1"/>
</dbReference>
<evidence type="ECO:0000256" key="9">
    <source>
        <dbReference type="PIRSR" id="PIRSR600183-50"/>
    </source>
</evidence>
<dbReference type="SUPFAM" id="SSF50621">
    <property type="entry name" value="Alanine racemase C-terminal domain-like"/>
    <property type="match status" value="1"/>
</dbReference>
<dbReference type="InterPro" id="IPR002433">
    <property type="entry name" value="Orn_de-COase"/>
</dbReference>
<proteinExistence type="inferred from homology"/>
<dbReference type="InterPro" id="IPR022644">
    <property type="entry name" value="De-COase2_N"/>
</dbReference>
<evidence type="ECO:0000256" key="5">
    <source>
        <dbReference type="ARBA" id="ARBA00034115"/>
    </source>
</evidence>
<dbReference type="CDD" id="cd00622">
    <property type="entry name" value="PLPDE_III_ODC"/>
    <property type="match status" value="1"/>
</dbReference>
<dbReference type="OrthoDB" id="5034579at2759"/>
<name>I1ISF0_BRADI</name>
<reference evidence="12" key="3">
    <citation type="submission" date="2018-08" db="UniProtKB">
        <authorList>
            <consortium name="EnsemblPlants"/>
        </authorList>
    </citation>
    <scope>IDENTIFICATION</scope>
    <source>
        <strain evidence="12">cv. Bd21</strain>
    </source>
</reference>
<dbReference type="Gramene" id="KQJ91290">
    <property type="protein sequence ID" value="KQJ91290"/>
    <property type="gene ID" value="BRADI_4g36870v3"/>
</dbReference>
<dbReference type="EC" id="4.1.1.17" evidence="6"/>